<keyword evidence="1" id="KW-0175">Coiled coil</keyword>
<reference evidence="3 4" key="2">
    <citation type="submission" date="2018-03" db="EMBL/GenBank/DDBJ databases">
        <title>The ancient ancestry and fast evolution of plastids.</title>
        <authorList>
            <person name="Moore K.R."/>
            <person name="Magnabosco C."/>
            <person name="Momper L."/>
            <person name="Gold D.A."/>
            <person name="Bosak T."/>
            <person name="Fournier G.P."/>
        </authorList>
    </citation>
    <scope>NUCLEOTIDE SEQUENCE [LARGE SCALE GENOMIC DNA]</scope>
    <source>
        <strain evidence="3 4">CCAP 1448/3</strain>
    </source>
</reference>
<feature type="region of interest" description="Disordered" evidence="2">
    <location>
        <begin position="234"/>
        <end position="254"/>
    </location>
</feature>
<feature type="coiled-coil region" evidence="1">
    <location>
        <begin position="95"/>
        <end position="153"/>
    </location>
</feature>
<feature type="compositionally biased region" description="Polar residues" evidence="2">
    <location>
        <begin position="235"/>
        <end position="254"/>
    </location>
</feature>
<dbReference type="OrthoDB" id="533336at2"/>
<organism evidence="3 4">
    <name type="scientific">Merismopedia glauca CCAP 1448/3</name>
    <dbReference type="NCBI Taxonomy" id="1296344"/>
    <lineage>
        <taxon>Bacteria</taxon>
        <taxon>Bacillati</taxon>
        <taxon>Cyanobacteriota</taxon>
        <taxon>Cyanophyceae</taxon>
        <taxon>Synechococcales</taxon>
        <taxon>Merismopediaceae</taxon>
        <taxon>Merismopedia</taxon>
    </lineage>
</organism>
<dbReference type="InterPro" id="IPR046229">
    <property type="entry name" value="TnpC-like"/>
</dbReference>
<dbReference type="Pfam" id="PF19776">
    <property type="entry name" value="DUF6262"/>
    <property type="match status" value="1"/>
</dbReference>
<evidence type="ECO:0000256" key="2">
    <source>
        <dbReference type="SAM" id="MobiDB-lite"/>
    </source>
</evidence>
<protein>
    <submittedName>
        <fullName evidence="3">Transposase</fullName>
    </submittedName>
</protein>
<reference evidence="3 4" key="1">
    <citation type="submission" date="2018-02" db="EMBL/GenBank/DDBJ databases">
        <authorList>
            <person name="Cohen D.B."/>
            <person name="Kent A.D."/>
        </authorList>
    </citation>
    <scope>NUCLEOTIDE SEQUENCE [LARGE SCALE GENOMIC DNA]</scope>
    <source>
        <strain evidence="3 4">CCAP 1448/3</strain>
    </source>
</reference>
<feature type="region of interest" description="Disordered" evidence="2">
    <location>
        <begin position="70"/>
        <end position="90"/>
    </location>
</feature>
<proteinExistence type="predicted"/>
<gene>
    <name evidence="3" type="ORF">C7B64_21360</name>
</gene>
<sequence length="278" mass="31288">MSDDLKEARINNLKQVQSARKEDAAERVNRAIERLQKINAKINFTTVAKEANVSVSYLYKYPEIKRRVAEERNQQRSFPTAPVSKPNSSAGAKVIARLKDRIQQLERENQELKRKNEALAGQVYRVHYLQEQVERQQQVIEDLTSRLKDQQSATKVTSITSKRKATVCDQIQSELESLGIELNPNLAKTIKGASESTVRDAIAAFKEQLTKKDIPNPGGWLNQAIKEGWTKPEPISQTFPTPVTPASQVVTASPQPDKELVSIDKLGQLSAIFKQKDE</sequence>
<dbReference type="Proteomes" id="UP000238762">
    <property type="component" value="Unassembled WGS sequence"/>
</dbReference>
<accession>A0A2T1BXW3</accession>
<dbReference type="EMBL" id="PVWJ01000154">
    <property type="protein sequence ID" value="PSB00850.1"/>
    <property type="molecule type" value="Genomic_DNA"/>
</dbReference>
<keyword evidence="4" id="KW-1185">Reference proteome</keyword>
<evidence type="ECO:0000256" key="1">
    <source>
        <dbReference type="SAM" id="Coils"/>
    </source>
</evidence>
<dbReference type="AlphaFoldDB" id="A0A2T1BXW3"/>
<name>A0A2T1BXW3_9CYAN</name>
<evidence type="ECO:0000313" key="3">
    <source>
        <dbReference type="EMBL" id="PSB00850.1"/>
    </source>
</evidence>
<evidence type="ECO:0000313" key="4">
    <source>
        <dbReference type="Proteomes" id="UP000238762"/>
    </source>
</evidence>
<feature type="region of interest" description="Disordered" evidence="2">
    <location>
        <begin position="1"/>
        <end position="23"/>
    </location>
</feature>
<dbReference type="RefSeq" id="WP_106291189.1">
    <property type="nucleotide sequence ID" value="NZ_CAWNTC010000193.1"/>
</dbReference>
<comment type="caution">
    <text evidence="3">The sequence shown here is derived from an EMBL/GenBank/DDBJ whole genome shotgun (WGS) entry which is preliminary data.</text>
</comment>